<keyword evidence="3" id="KW-0268">Exocytosis</keyword>
<reference evidence="13" key="1">
    <citation type="submission" date="2020-08" db="EMBL/GenBank/DDBJ databases">
        <title>Multicomponent nature underlies the extraordinary mechanical properties of spider dragline silk.</title>
        <authorList>
            <person name="Kono N."/>
            <person name="Nakamura H."/>
            <person name="Mori M."/>
            <person name="Yoshida Y."/>
            <person name="Ohtoshi R."/>
            <person name="Malay A.D."/>
            <person name="Moran D.A.P."/>
            <person name="Tomita M."/>
            <person name="Numata K."/>
            <person name="Arakawa K."/>
        </authorList>
    </citation>
    <scope>NUCLEOTIDE SEQUENCE</scope>
</reference>
<keyword evidence="11" id="KW-1053">Target membrane</keyword>
<keyword evidence="7" id="KW-0528">Neurotoxin</keyword>
<evidence type="ECO:0000256" key="12">
    <source>
        <dbReference type="PROSITE-ProRule" id="PRU00023"/>
    </source>
</evidence>
<evidence type="ECO:0000256" key="7">
    <source>
        <dbReference type="ARBA" id="ARBA00022699"/>
    </source>
</evidence>
<comment type="subcellular location">
    <subcellularLocation>
        <location evidence="2">Secreted</location>
    </subcellularLocation>
    <subcellularLocation>
        <location evidence="1">Target cell membrane</location>
    </subcellularLocation>
</comment>
<gene>
    <name evidence="13" type="primary">Ank3_1</name>
    <name evidence="13" type="ORF">NPIL_569421</name>
</gene>
<dbReference type="GO" id="GO:0044231">
    <property type="term" value="C:host cell presynaptic membrane"/>
    <property type="evidence" value="ECO:0007669"/>
    <property type="project" value="UniProtKB-KW"/>
</dbReference>
<name>A0A8X6TBC6_NEPPI</name>
<feature type="repeat" description="ANK" evidence="12">
    <location>
        <begin position="1338"/>
        <end position="1370"/>
    </location>
</feature>
<dbReference type="GO" id="GO:0005576">
    <property type="term" value="C:extracellular region"/>
    <property type="evidence" value="ECO:0007669"/>
    <property type="project" value="UniProtKB-SubCell"/>
</dbReference>
<keyword evidence="4" id="KW-0964">Secreted</keyword>
<feature type="repeat" description="ANK" evidence="12">
    <location>
        <begin position="975"/>
        <end position="1007"/>
    </location>
</feature>
<keyword evidence="11" id="KW-0472">Membrane</keyword>
<proteinExistence type="predicted"/>
<feature type="repeat" description="ANK" evidence="12">
    <location>
        <begin position="1009"/>
        <end position="1041"/>
    </location>
</feature>
<keyword evidence="6" id="KW-0800">Toxin</keyword>
<keyword evidence="10 12" id="KW-0040">ANK repeat</keyword>
<dbReference type="GO" id="GO:0044218">
    <property type="term" value="C:other organism cell membrane"/>
    <property type="evidence" value="ECO:0007669"/>
    <property type="project" value="UniProtKB-KW"/>
</dbReference>
<dbReference type="SUPFAM" id="SSF48403">
    <property type="entry name" value="Ankyrin repeat"/>
    <property type="match status" value="2"/>
</dbReference>
<feature type="repeat" description="ANK" evidence="12">
    <location>
        <begin position="1042"/>
        <end position="1074"/>
    </location>
</feature>
<dbReference type="InterPro" id="IPR002110">
    <property type="entry name" value="Ankyrin_rpt"/>
</dbReference>
<evidence type="ECO:0000256" key="2">
    <source>
        <dbReference type="ARBA" id="ARBA00004613"/>
    </source>
</evidence>
<dbReference type="Pfam" id="PF00023">
    <property type="entry name" value="Ank"/>
    <property type="match status" value="3"/>
</dbReference>
<comment type="caution">
    <text evidence="13">The sequence shown here is derived from an EMBL/GenBank/DDBJ whole genome shotgun (WGS) entry which is preliminary data.</text>
</comment>
<dbReference type="GO" id="GO:0090729">
    <property type="term" value="F:toxin activity"/>
    <property type="evidence" value="ECO:0007669"/>
    <property type="project" value="UniProtKB-KW"/>
</dbReference>
<dbReference type="PROSITE" id="PS50088">
    <property type="entry name" value="ANK_REPEAT"/>
    <property type="match status" value="14"/>
</dbReference>
<keyword evidence="9" id="KW-0638">Presynaptic neurotoxin</keyword>
<dbReference type="EMBL" id="BMAW01005028">
    <property type="protein sequence ID" value="GFS92092.1"/>
    <property type="molecule type" value="Genomic_DNA"/>
</dbReference>
<evidence type="ECO:0000256" key="8">
    <source>
        <dbReference type="ARBA" id="ARBA00022737"/>
    </source>
</evidence>
<feature type="repeat" description="ANK" evidence="12">
    <location>
        <begin position="1176"/>
        <end position="1208"/>
    </location>
</feature>
<feature type="repeat" description="ANK" evidence="12">
    <location>
        <begin position="1108"/>
        <end position="1140"/>
    </location>
</feature>
<evidence type="ECO:0000256" key="5">
    <source>
        <dbReference type="ARBA" id="ARBA00022537"/>
    </source>
</evidence>
<accession>A0A8X6TBC6</accession>
<dbReference type="PROSITE" id="PS50297">
    <property type="entry name" value="ANK_REP_REGION"/>
    <property type="match status" value="14"/>
</dbReference>
<feature type="repeat" description="ANK" evidence="12">
    <location>
        <begin position="1305"/>
        <end position="1337"/>
    </location>
</feature>
<evidence type="ECO:0000256" key="4">
    <source>
        <dbReference type="ARBA" id="ARBA00022525"/>
    </source>
</evidence>
<feature type="repeat" description="ANK" evidence="12">
    <location>
        <begin position="1141"/>
        <end position="1173"/>
    </location>
</feature>
<dbReference type="SMART" id="SM00248">
    <property type="entry name" value="ANK"/>
    <property type="match status" value="20"/>
</dbReference>
<evidence type="ECO:0000256" key="11">
    <source>
        <dbReference type="ARBA" id="ARBA00023298"/>
    </source>
</evidence>
<evidence type="ECO:0000313" key="14">
    <source>
        <dbReference type="Proteomes" id="UP000887013"/>
    </source>
</evidence>
<feature type="repeat" description="ANK" evidence="12">
    <location>
        <begin position="1471"/>
        <end position="1500"/>
    </location>
</feature>
<evidence type="ECO:0000256" key="10">
    <source>
        <dbReference type="ARBA" id="ARBA00023043"/>
    </source>
</evidence>
<feature type="repeat" description="ANK" evidence="12">
    <location>
        <begin position="1209"/>
        <end position="1241"/>
    </location>
</feature>
<feature type="non-terminal residue" evidence="13">
    <location>
        <position position="1518"/>
    </location>
</feature>
<dbReference type="GO" id="GO:0006887">
    <property type="term" value="P:exocytosis"/>
    <property type="evidence" value="ECO:0007669"/>
    <property type="project" value="UniProtKB-KW"/>
</dbReference>
<dbReference type="GO" id="GO:0045087">
    <property type="term" value="P:innate immune response"/>
    <property type="evidence" value="ECO:0007669"/>
    <property type="project" value="TreeGrafter"/>
</dbReference>
<dbReference type="OrthoDB" id="6436694at2759"/>
<protein>
    <submittedName>
        <fullName evidence="13">Ankyrin-3</fullName>
    </submittedName>
</protein>
<dbReference type="Proteomes" id="UP000887013">
    <property type="component" value="Unassembled WGS sequence"/>
</dbReference>
<dbReference type="InterPro" id="IPR036770">
    <property type="entry name" value="Ankyrin_rpt-contain_sf"/>
</dbReference>
<feature type="repeat" description="ANK" evidence="12">
    <location>
        <begin position="942"/>
        <end position="974"/>
    </location>
</feature>
<keyword evidence="5" id="KW-1052">Target cell membrane</keyword>
<evidence type="ECO:0000256" key="1">
    <source>
        <dbReference type="ARBA" id="ARBA00004175"/>
    </source>
</evidence>
<evidence type="ECO:0000313" key="13">
    <source>
        <dbReference type="EMBL" id="GFS92092.1"/>
    </source>
</evidence>
<evidence type="ECO:0000256" key="9">
    <source>
        <dbReference type="ARBA" id="ARBA00023028"/>
    </source>
</evidence>
<dbReference type="InterPro" id="IPR051631">
    <property type="entry name" value="Ankyrin-KH/SAM_domain"/>
</dbReference>
<dbReference type="PANTHER" id="PTHR23206">
    <property type="entry name" value="MASK PROTEIN"/>
    <property type="match status" value="1"/>
</dbReference>
<keyword evidence="14" id="KW-1185">Reference proteome</keyword>
<evidence type="ECO:0000256" key="6">
    <source>
        <dbReference type="ARBA" id="ARBA00022656"/>
    </source>
</evidence>
<feature type="repeat" description="ANK" evidence="12">
    <location>
        <begin position="1075"/>
        <end position="1107"/>
    </location>
</feature>
<organism evidence="13 14">
    <name type="scientific">Nephila pilipes</name>
    <name type="common">Giant wood spider</name>
    <name type="synonym">Nephila maculata</name>
    <dbReference type="NCBI Taxonomy" id="299642"/>
    <lineage>
        <taxon>Eukaryota</taxon>
        <taxon>Metazoa</taxon>
        <taxon>Ecdysozoa</taxon>
        <taxon>Arthropoda</taxon>
        <taxon>Chelicerata</taxon>
        <taxon>Arachnida</taxon>
        <taxon>Araneae</taxon>
        <taxon>Araneomorphae</taxon>
        <taxon>Entelegynae</taxon>
        <taxon>Araneoidea</taxon>
        <taxon>Nephilidae</taxon>
        <taxon>Nephila</taxon>
    </lineage>
</organism>
<dbReference type="Pfam" id="PF12796">
    <property type="entry name" value="Ank_2"/>
    <property type="match status" value="6"/>
</dbReference>
<dbReference type="PRINTS" id="PR01415">
    <property type="entry name" value="ANKYRIN"/>
</dbReference>
<dbReference type="GO" id="GO:0005737">
    <property type="term" value="C:cytoplasm"/>
    <property type="evidence" value="ECO:0007669"/>
    <property type="project" value="TreeGrafter"/>
</dbReference>
<feature type="repeat" description="ANK" evidence="12">
    <location>
        <begin position="1501"/>
        <end position="1518"/>
    </location>
</feature>
<dbReference type="Gene3D" id="1.25.40.20">
    <property type="entry name" value="Ankyrin repeat-containing domain"/>
    <property type="match status" value="5"/>
</dbReference>
<feature type="repeat" description="ANK" evidence="12">
    <location>
        <begin position="1242"/>
        <end position="1274"/>
    </location>
</feature>
<evidence type="ECO:0000256" key="3">
    <source>
        <dbReference type="ARBA" id="ARBA00022483"/>
    </source>
</evidence>
<dbReference type="PANTHER" id="PTHR23206:SF7">
    <property type="entry name" value="PROTEIN KINASE DOMAIN-CONTAINING PROTEIN"/>
    <property type="match status" value="1"/>
</dbReference>
<sequence>MASQQYNKNYILKNLSSKTRNEFLAKFRKLDKVKAEAFCLTILNLIKEVIGNDNIDTLSNLTWLLHNIESIKSENDLQSYLDRDQIGNFNLVALACQKKAIKILEYLFSDKGNFLYKLTVNICESDRLLSDNDEFSHNAFYYAIRSNLVGLFNILVDKWCEVENSVQLEDVISKEYKELKLRRVYLTNEMELYVHNKILDFHFFQDNANSSKGSGNTWSHIKQRIELVHRDIDFLKTHYWDTDPDDKFLLKAEFVAKNIHVLKSLLKSTYDRLPWEEIEFILVIFIRCFKNRSQTNLVYNSVLNKKKVLSYLESFSFALDHEQRNLKTFDVLELAKAIEQAKSMRDKVIKKITKNYSCFQELYTDYGRVRDYYSLETVKFYVDLAVTVDVTEKEGQLVVIRALQVMGEHLKNTLESPKLSDSTAKLLLNTLPLGTRDVITKLRDSLSHEFEDENFIRTVIEKKPHFFFKNIQSDISKIDAFITNFIYNYKTIAIQKIMIEFGSCEHLIDFKDNFGPSQLPISLFFDEIMDNYSDIFLERDIGQLEELLSCLSSVTKNKTLYEKELYEEINSIIRNEKEKFFTVRESFAYNIVCLKSIFLASQTVKTNRMNRYILYMALKPIFENLKQYKDPVAPAEPLIKITEKKIKKILDIAISRMEMNYHTYSIILRIGQLMKFQLTNIKWIKEFKGATYRKKKSEIRVISDLSLPKITILQKILTDNDLVGHSLFNNISFFESNLELQTVIEMLVLDILTVSKDSCSHNPFFLDSELSLPIGKNLRNHLAHTNALINVLSDKNPMQLLLNAIKITNEGFSKDSRKIGKITLCDLSKLKNTHSEHLLIVDKQQEFFNALENGDMEKVQDCFRKGADIYGKDVNEMNCLHFSAKAPTTEAIKFVLQQGLDVASKNLRDETALHIAVKYDRIKIVKYLMKRKLLSINECDIDGKTPLHIAAENGRNDIFKYLLKYETDITIKDNSGLSLLHTAILRRNEEMTEILLRKGGNLKKDVSTGGFTVLHRAAEEGQISLVNMLINMKVDVECKTDFHDTPLHKAAENGHLEVVKYLILNSADVNARNIVDDTPLHCAVRSADKEIVQLLLNHKAEINASMLNYYLPLSFAAEDGHIEIAELLLKHDAVVNVKTNCGPSPLHLASAIGHLEFVKLLLNHGALINQKNENKDNRTALHYSSRNGHLEVVKLLIETGADIEAKDFNASTPLHVAVKNEHYEVTKILIAEGADIHSKDALGSTALHIAAYYKNEGIVQLLLSKGADIRAEDKNKTTPIHILVSNVLSEILIKCKASINFVDAYGFNALHLSAFNGNFEFVRYCLENGCNINERNGSGLTALHLAVQGNNQDVVNYLIDNGAKADIKDNNGRTALMIAAQNNCQRITRILIRKIAFDRDDLIDSLRSSVLEGNHDIVIILLQKCTFDVQELQEKHEFLYNAVVHDHLNVVKVLLEKKFDVNAERKGTIITSLHAAILHDRLEIAQLLLLKGANPNAQDQCGSTPLHYAAVIGNIELV</sequence>
<keyword evidence="8" id="KW-0677">Repeat</keyword>